<evidence type="ECO:0000313" key="1">
    <source>
        <dbReference type="EMBL" id="MBP2111704.1"/>
    </source>
</evidence>
<keyword evidence="2" id="KW-1185">Reference proteome</keyword>
<gene>
    <name evidence="1" type="ORF">J2Z70_001845</name>
</gene>
<sequence length="62" mass="7162">MFYICYRGKRLYGPMSEAEALQEWFALAGTVKELYIIETDAATGRIKRQIGPTVRAHKKKKK</sequence>
<proteinExistence type="predicted"/>
<dbReference type="RefSeq" id="WP_036724199.1">
    <property type="nucleotide sequence ID" value="NZ_JAGGLV010000005.1"/>
</dbReference>
<evidence type="ECO:0000313" key="2">
    <source>
        <dbReference type="Proteomes" id="UP000773462"/>
    </source>
</evidence>
<organism evidence="1 2">
    <name type="scientific">Paenibacillus silagei</name>
    <dbReference type="NCBI Taxonomy" id="1670801"/>
    <lineage>
        <taxon>Bacteria</taxon>
        <taxon>Bacillati</taxon>
        <taxon>Bacillota</taxon>
        <taxon>Bacilli</taxon>
        <taxon>Bacillales</taxon>
        <taxon>Paenibacillaceae</taxon>
        <taxon>Paenibacillus</taxon>
    </lineage>
</organism>
<comment type="caution">
    <text evidence="1">The sequence shown here is derived from an EMBL/GenBank/DDBJ whole genome shotgun (WGS) entry which is preliminary data.</text>
</comment>
<dbReference type="EMBL" id="JAGGLV010000005">
    <property type="protein sequence ID" value="MBP2111704.1"/>
    <property type="molecule type" value="Genomic_DNA"/>
</dbReference>
<reference evidence="1 2" key="1">
    <citation type="submission" date="2021-03" db="EMBL/GenBank/DDBJ databases">
        <title>Genomic Encyclopedia of Type Strains, Phase IV (KMG-IV): sequencing the most valuable type-strain genomes for metagenomic binning, comparative biology and taxonomic classification.</title>
        <authorList>
            <person name="Goeker M."/>
        </authorList>
    </citation>
    <scope>NUCLEOTIDE SEQUENCE [LARGE SCALE GENOMIC DNA]</scope>
    <source>
        <strain evidence="1 2">DSM 101953</strain>
    </source>
</reference>
<protein>
    <submittedName>
        <fullName evidence="1">Uncharacterized protein</fullName>
    </submittedName>
</protein>
<dbReference type="Proteomes" id="UP000773462">
    <property type="component" value="Unassembled WGS sequence"/>
</dbReference>
<accession>A0ABS4NNR9</accession>
<name>A0ABS4NNR9_9BACL</name>